<dbReference type="Gene3D" id="3.80.10.10">
    <property type="entry name" value="Ribonuclease Inhibitor"/>
    <property type="match status" value="1"/>
</dbReference>
<dbReference type="Gene3D" id="1.10.287.1490">
    <property type="match status" value="1"/>
</dbReference>
<accession>A0A9J6BFM0</accession>
<dbReference type="SUPFAM" id="SSF57997">
    <property type="entry name" value="Tropomyosin"/>
    <property type="match status" value="1"/>
</dbReference>
<dbReference type="EMBL" id="JADBJN010000004">
    <property type="protein sequence ID" value="KAG5668294.1"/>
    <property type="molecule type" value="Genomic_DNA"/>
</dbReference>
<proteinExistence type="predicted"/>
<dbReference type="SUPFAM" id="SSF52058">
    <property type="entry name" value="L domain-like"/>
    <property type="match status" value="1"/>
</dbReference>
<feature type="compositionally biased region" description="Low complexity" evidence="2">
    <location>
        <begin position="211"/>
        <end position="242"/>
    </location>
</feature>
<dbReference type="Proteomes" id="UP001107558">
    <property type="component" value="Chromosome 4"/>
</dbReference>
<keyword evidence="1" id="KW-0175">Coiled coil</keyword>
<evidence type="ECO:0000313" key="4">
    <source>
        <dbReference type="EMBL" id="KAG5668294.1"/>
    </source>
</evidence>
<reference evidence="4" key="1">
    <citation type="submission" date="2021-03" db="EMBL/GenBank/DDBJ databases">
        <title>Chromosome level genome of the anhydrobiotic midge Polypedilum vanderplanki.</title>
        <authorList>
            <person name="Yoshida Y."/>
            <person name="Kikawada T."/>
            <person name="Gusev O."/>
        </authorList>
    </citation>
    <scope>NUCLEOTIDE SEQUENCE</scope>
    <source>
        <strain evidence="4">NIAS01</strain>
        <tissue evidence="4">Whole body or cell culture</tissue>
    </source>
</reference>
<keyword evidence="3" id="KW-0732">Signal</keyword>
<evidence type="ECO:0000256" key="3">
    <source>
        <dbReference type="SAM" id="SignalP"/>
    </source>
</evidence>
<feature type="chain" id="PRO_5039953267" evidence="3">
    <location>
        <begin position="22"/>
        <end position="421"/>
    </location>
</feature>
<feature type="region of interest" description="Disordered" evidence="2">
    <location>
        <begin position="208"/>
        <end position="242"/>
    </location>
</feature>
<organism evidence="4 5">
    <name type="scientific">Polypedilum vanderplanki</name>
    <name type="common">Sleeping chironomid midge</name>
    <dbReference type="NCBI Taxonomy" id="319348"/>
    <lineage>
        <taxon>Eukaryota</taxon>
        <taxon>Metazoa</taxon>
        <taxon>Ecdysozoa</taxon>
        <taxon>Arthropoda</taxon>
        <taxon>Hexapoda</taxon>
        <taxon>Insecta</taxon>
        <taxon>Pterygota</taxon>
        <taxon>Neoptera</taxon>
        <taxon>Endopterygota</taxon>
        <taxon>Diptera</taxon>
        <taxon>Nematocera</taxon>
        <taxon>Chironomoidea</taxon>
        <taxon>Chironomidae</taxon>
        <taxon>Chironominae</taxon>
        <taxon>Polypedilum</taxon>
        <taxon>Polypedilum</taxon>
    </lineage>
</organism>
<comment type="caution">
    <text evidence="4">The sequence shown here is derived from an EMBL/GenBank/DDBJ whole genome shotgun (WGS) entry which is preliminary data.</text>
</comment>
<evidence type="ECO:0000256" key="1">
    <source>
        <dbReference type="SAM" id="Coils"/>
    </source>
</evidence>
<evidence type="ECO:0000313" key="5">
    <source>
        <dbReference type="Proteomes" id="UP001107558"/>
    </source>
</evidence>
<keyword evidence="5" id="KW-1185">Reference proteome</keyword>
<gene>
    <name evidence="4" type="ORF">PVAND_016241</name>
</gene>
<feature type="coiled-coil region" evidence="1">
    <location>
        <begin position="291"/>
        <end position="416"/>
    </location>
</feature>
<name>A0A9J6BFM0_POLVA</name>
<feature type="signal peptide" evidence="3">
    <location>
        <begin position="1"/>
        <end position="21"/>
    </location>
</feature>
<sequence>MNFSMLFAILTLFKIFKFSNTFTIRCSYEIKNLTTGFVYCCSATDFPSSSGIAVTNITGTHQDEKDNKDVTCLYIYGRWSLSFFPSNFGNFFPNIKFLVIYDTSIQTLYGNEINEFPKIQDFRLFNSNLTTISSRLFEETPKMAFVFFGNTMIERVGYNLFTPLNVTQLKWIYFQGNRCINRIASDYDITEIISLIYELRLQCPYTNEGQTTTTTRPTTTTIRTTTTTSRPTTTTSRPTTTTSVTTTSIKNLVCIDESFEDFVCYLKNTMIEIQENLETKDEKIQKIDLNLNSTRVDLKKVNEKTEDLENELTILKQKLQAKDEIINKMDTNLNATKSELYQVRDDLIQTNNKLDRVNERTTALQNDLTQANEKLNKSNERIEEVELELKASREELNDVKSRMQSLELEVLRLTTNPCACK</sequence>
<dbReference type="OrthoDB" id="1702031at2759"/>
<evidence type="ECO:0000256" key="2">
    <source>
        <dbReference type="SAM" id="MobiDB-lite"/>
    </source>
</evidence>
<dbReference type="InterPro" id="IPR032675">
    <property type="entry name" value="LRR_dom_sf"/>
</dbReference>
<protein>
    <submittedName>
        <fullName evidence="4">Uncharacterized protein</fullName>
    </submittedName>
</protein>
<dbReference type="AlphaFoldDB" id="A0A9J6BFM0"/>